<dbReference type="Pfam" id="PF21093">
    <property type="entry name" value="Nup188_N-subdom_III"/>
    <property type="match status" value="1"/>
</dbReference>
<keyword evidence="7" id="KW-0539">Nucleus</keyword>
<keyword evidence="3" id="KW-0509">mRNA transport</keyword>
<evidence type="ECO:0000256" key="3">
    <source>
        <dbReference type="ARBA" id="ARBA00022816"/>
    </source>
</evidence>
<feature type="non-terminal residue" evidence="12">
    <location>
        <position position="1"/>
    </location>
</feature>
<sequence length="1064" mass="122059">MLCFRHNKKLWTLISGINVPLPKDLLNVTLEKSKKHLFNGINNYRTPSPESEVELKKQTDQSAFDLVLTLSKMMNLDAMQAWDLFRYYLNEEFRGSEDDLLKFISNEKKKSQLLVDIWLFYRSERVFLLQCIKLIMSYWNDEDHPYHENYKLLLDQFDKGDLKNSIMSQITNVTKESPPSKEQNGDFVTGNVTKRWIYSNLREQLELVQILTIYMKSYGINCEDFLSLFKLFQSNSFGFEIPHATSLDDIHVETAKMISYSINILLLTALDFGSMLSNPEVTSHPFWQEDVVKQIDELVFQLRSSEQYSPLFLGWMLVVFFNSGDPQNSRYQKLGEQALQLRVFNFLERILTNSLFKEETVFSTIAFTTIYQMISLMTNTFEKDNLGNTADVLSLVGVLLSHSKIADFFWEDGMDQGLGVLYCLAKEMFPLQYEPLLKMAQGLVSSSCTSCKKVLADLNHLRLYADILDSSFASYLGVDEDTAIWALNQNRKPFSHCNIILPAGTKGYALKGSPPTIHWECYFSIWDPLYNTLKELYNQVSRGSTNVESSTVKRGEVALKFLNEILKSDAFIDESMDSTVELVFYLVDKFSQVPNGPVSVLASCMRVFATLIQPYFDDVSMKLKKTGFLPHVKNVNLDYISYINGDSFDVGILGVQLAREECVTGCFDLLKAYLQFLENIVENSENDPTILFGGLTFVIREVFPCYLSWHYQNPLDSNFIGQKCLLIFHKILTVDLVNLETEKNLMNTVRKMCVYSLLNCDAGLNLLRIVATGDQFIQSLMEQQASWTSGQGIEFITMVQLSLSVLNRVFMLKAAVQDKKDHSLIELEIYGPPSWNNGLKLVLVVAYYIYHRFNPTLPTLAVKLLKRFAKEFPVSLLACFGMERDVVRDTFLRRLESKVEVIDLKVAILEFITACIEKQPGLTEVFVNIQYTSSFKRYRTDEEKKSGLQGGCLNYICSVLRAAHENEQHLKAPLYNSSIDLIHALWIAQKETIISYLGNQEGFWNDLLLPLFLPPCSNPRACAFIFNILSLELFMKGAQITKNLEGHIKKFFSEDDTNFFDWSK</sequence>
<dbReference type="InterPro" id="IPR044840">
    <property type="entry name" value="Nup188"/>
</dbReference>
<dbReference type="Pfam" id="PF10487">
    <property type="entry name" value="Nup188_N"/>
    <property type="match status" value="1"/>
</dbReference>
<dbReference type="EMBL" id="KZ308789">
    <property type="protein sequence ID" value="KAG8234204.1"/>
    <property type="molecule type" value="Genomic_DNA"/>
</dbReference>
<evidence type="ECO:0000256" key="8">
    <source>
        <dbReference type="ARBA" id="ARBA00038387"/>
    </source>
</evidence>
<dbReference type="PANTHER" id="PTHR31431:SF1">
    <property type="entry name" value="NUCLEOPORIN NUP188"/>
    <property type="match status" value="1"/>
</dbReference>
<feature type="domain" description="Nucleoporin Nup188 N-terminal subdomain III" evidence="11">
    <location>
        <begin position="517"/>
        <end position="928"/>
    </location>
</feature>
<dbReference type="AlphaFoldDB" id="A0A8K0KF99"/>
<gene>
    <name evidence="12" type="ORF">J437_LFUL013801</name>
</gene>
<dbReference type="GO" id="GO:0006405">
    <property type="term" value="P:RNA export from nucleus"/>
    <property type="evidence" value="ECO:0007669"/>
    <property type="project" value="TreeGrafter"/>
</dbReference>
<evidence type="ECO:0000256" key="5">
    <source>
        <dbReference type="ARBA" id="ARBA00023010"/>
    </source>
</evidence>
<organism evidence="12 13">
    <name type="scientific">Ladona fulva</name>
    <name type="common">Scarce chaser dragonfly</name>
    <name type="synonym">Libellula fulva</name>
    <dbReference type="NCBI Taxonomy" id="123851"/>
    <lineage>
        <taxon>Eukaryota</taxon>
        <taxon>Metazoa</taxon>
        <taxon>Ecdysozoa</taxon>
        <taxon>Arthropoda</taxon>
        <taxon>Hexapoda</taxon>
        <taxon>Insecta</taxon>
        <taxon>Pterygota</taxon>
        <taxon>Palaeoptera</taxon>
        <taxon>Odonata</taxon>
        <taxon>Epiprocta</taxon>
        <taxon>Anisoptera</taxon>
        <taxon>Libelluloidea</taxon>
        <taxon>Libellulidae</taxon>
        <taxon>Ladona</taxon>
    </lineage>
</organism>
<evidence type="ECO:0000256" key="4">
    <source>
        <dbReference type="ARBA" id="ARBA00022927"/>
    </source>
</evidence>
<dbReference type="Proteomes" id="UP000792457">
    <property type="component" value="Unassembled WGS sequence"/>
</dbReference>
<dbReference type="PANTHER" id="PTHR31431">
    <property type="entry name" value="NUCLEOPORIN NUP188 HOMOLOG"/>
    <property type="match status" value="1"/>
</dbReference>
<reference evidence="12" key="1">
    <citation type="submission" date="2013-04" db="EMBL/GenBank/DDBJ databases">
        <authorList>
            <person name="Qu J."/>
            <person name="Murali S.C."/>
            <person name="Bandaranaike D."/>
            <person name="Bellair M."/>
            <person name="Blankenburg K."/>
            <person name="Chao H."/>
            <person name="Dinh H."/>
            <person name="Doddapaneni H."/>
            <person name="Downs B."/>
            <person name="Dugan-Rocha S."/>
            <person name="Elkadiri S."/>
            <person name="Gnanaolivu R.D."/>
            <person name="Hernandez B."/>
            <person name="Javaid M."/>
            <person name="Jayaseelan J.C."/>
            <person name="Lee S."/>
            <person name="Li M."/>
            <person name="Ming W."/>
            <person name="Munidasa M."/>
            <person name="Muniz J."/>
            <person name="Nguyen L."/>
            <person name="Ongeri F."/>
            <person name="Osuji N."/>
            <person name="Pu L.-L."/>
            <person name="Puazo M."/>
            <person name="Qu C."/>
            <person name="Quiroz J."/>
            <person name="Raj R."/>
            <person name="Weissenberger G."/>
            <person name="Xin Y."/>
            <person name="Zou X."/>
            <person name="Han Y."/>
            <person name="Richards S."/>
            <person name="Worley K."/>
            <person name="Muzny D."/>
            <person name="Gibbs R."/>
        </authorList>
    </citation>
    <scope>NUCLEOTIDE SEQUENCE</scope>
    <source>
        <strain evidence="12">Sampled in the wild</strain>
    </source>
</reference>
<evidence type="ECO:0000256" key="2">
    <source>
        <dbReference type="ARBA" id="ARBA00022448"/>
    </source>
</evidence>
<comment type="similarity">
    <text evidence="8">Belongs to the Nup188 family.</text>
</comment>
<proteinExistence type="inferred from homology"/>
<accession>A0A8K0KF99</accession>
<evidence type="ECO:0000256" key="7">
    <source>
        <dbReference type="ARBA" id="ARBA00023242"/>
    </source>
</evidence>
<evidence type="ECO:0000259" key="10">
    <source>
        <dbReference type="Pfam" id="PF10487"/>
    </source>
</evidence>
<dbReference type="InterPro" id="IPR018864">
    <property type="entry name" value="Nucleoporin_Nup188_N"/>
</dbReference>
<keyword evidence="5" id="KW-0811">Translocation</keyword>
<comment type="subcellular location">
    <subcellularLocation>
        <location evidence="1">Nucleus</location>
        <location evidence="1">Nuclear pore complex</location>
    </subcellularLocation>
</comment>
<feature type="domain" description="Nucleoporin Nup188 N-terminal" evidence="10">
    <location>
        <begin position="29"/>
        <end position="449"/>
    </location>
</feature>
<keyword evidence="2" id="KW-0813">Transport</keyword>
<evidence type="ECO:0000256" key="1">
    <source>
        <dbReference type="ARBA" id="ARBA00004567"/>
    </source>
</evidence>
<evidence type="ECO:0000256" key="9">
    <source>
        <dbReference type="ARBA" id="ARBA00040174"/>
    </source>
</evidence>
<dbReference type="GO" id="GO:0017056">
    <property type="term" value="F:structural constituent of nuclear pore"/>
    <property type="evidence" value="ECO:0007669"/>
    <property type="project" value="InterPro"/>
</dbReference>
<dbReference type="InterPro" id="IPR048883">
    <property type="entry name" value="Nup188_N-subdom_III"/>
</dbReference>
<reference evidence="12" key="2">
    <citation type="submission" date="2017-10" db="EMBL/GenBank/DDBJ databases">
        <title>Ladona fulva Genome sequencing and assembly.</title>
        <authorList>
            <person name="Murali S."/>
            <person name="Richards S."/>
            <person name="Bandaranaike D."/>
            <person name="Bellair M."/>
            <person name="Blankenburg K."/>
            <person name="Chao H."/>
            <person name="Dinh H."/>
            <person name="Doddapaneni H."/>
            <person name="Dugan-Rocha S."/>
            <person name="Elkadiri S."/>
            <person name="Gnanaolivu R."/>
            <person name="Hernandez B."/>
            <person name="Skinner E."/>
            <person name="Javaid M."/>
            <person name="Lee S."/>
            <person name="Li M."/>
            <person name="Ming W."/>
            <person name="Munidasa M."/>
            <person name="Muniz J."/>
            <person name="Nguyen L."/>
            <person name="Hughes D."/>
            <person name="Osuji N."/>
            <person name="Pu L.-L."/>
            <person name="Puazo M."/>
            <person name="Qu C."/>
            <person name="Quiroz J."/>
            <person name="Raj R."/>
            <person name="Weissenberger G."/>
            <person name="Xin Y."/>
            <person name="Zou X."/>
            <person name="Han Y."/>
            <person name="Worley K."/>
            <person name="Muzny D."/>
            <person name="Gibbs R."/>
        </authorList>
    </citation>
    <scope>NUCLEOTIDE SEQUENCE</scope>
    <source>
        <strain evidence="12">Sampled in the wild</strain>
    </source>
</reference>
<evidence type="ECO:0000259" key="11">
    <source>
        <dbReference type="Pfam" id="PF21093"/>
    </source>
</evidence>
<name>A0A8K0KF99_LADFU</name>
<protein>
    <recommendedName>
        <fullName evidence="9">Nucleoporin NUP188</fullName>
    </recommendedName>
</protein>
<keyword evidence="4" id="KW-0653">Protein transport</keyword>
<dbReference type="OrthoDB" id="102511at2759"/>
<comment type="caution">
    <text evidence="12">The sequence shown here is derived from an EMBL/GenBank/DDBJ whole genome shotgun (WGS) entry which is preliminary data.</text>
</comment>
<evidence type="ECO:0000313" key="13">
    <source>
        <dbReference type="Proteomes" id="UP000792457"/>
    </source>
</evidence>
<keyword evidence="13" id="KW-1185">Reference proteome</keyword>
<dbReference type="GO" id="GO:0006606">
    <property type="term" value="P:protein import into nucleus"/>
    <property type="evidence" value="ECO:0007669"/>
    <property type="project" value="TreeGrafter"/>
</dbReference>
<dbReference type="GO" id="GO:0051028">
    <property type="term" value="P:mRNA transport"/>
    <property type="evidence" value="ECO:0007669"/>
    <property type="project" value="UniProtKB-KW"/>
</dbReference>
<keyword evidence="6" id="KW-0906">Nuclear pore complex</keyword>
<dbReference type="GO" id="GO:0044611">
    <property type="term" value="C:nuclear pore inner ring"/>
    <property type="evidence" value="ECO:0007669"/>
    <property type="project" value="TreeGrafter"/>
</dbReference>
<evidence type="ECO:0000256" key="6">
    <source>
        <dbReference type="ARBA" id="ARBA00023132"/>
    </source>
</evidence>
<evidence type="ECO:0000313" key="12">
    <source>
        <dbReference type="EMBL" id="KAG8234204.1"/>
    </source>
</evidence>